<organism evidence="15 16">
    <name type="scientific">Plasmodium gaboni</name>
    <dbReference type="NCBI Taxonomy" id="647221"/>
    <lineage>
        <taxon>Eukaryota</taxon>
        <taxon>Sar</taxon>
        <taxon>Alveolata</taxon>
        <taxon>Apicomplexa</taxon>
        <taxon>Aconoidasida</taxon>
        <taxon>Haemosporida</taxon>
        <taxon>Plasmodiidae</taxon>
        <taxon>Plasmodium</taxon>
        <taxon>Plasmodium (Laverania)</taxon>
    </lineage>
</organism>
<evidence type="ECO:0000256" key="5">
    <source>
        <dbReference type="ARBA" id="ARBA00022840"/>
    </source>
</evidence>
<dbReference type="Gene3D" id="1.10.730.10">
    <property type="entry name" value="Isoleucyl-tRNA Synthetase, Domain 1"/>
    <property type="match status" value="2"/>
</dbReference>
<reference evidence="15" key="1">
    <citation type="submission" date="2016-09" db="EMBL/GenBank/DDBJ databases">
        <authorList>
            <consortium name="Pathogen Informatics"/>
            <person name="Sun Q."/>
            <person name="Inoue M."/>
        </authorList>
    </citation>
    <scope>NUCLEOTIDE SEQUENCE</scope>
</reference>
<gene>
    <name evidence="15" type="ORF">PGABG01_0828200</name>
</gene>
<dbReference type="Pfam" id="PF08264">
    <property type="entry name" value="Anticodon_1"/>
    <property type="match status" value="1"/>
</dbReference>
<dbReference type="InterPro" id="IPR002300">
    <property type="entry name" value="aa-tRNA-synth_Ia"/>
</dbReference>
<keyword evidence="16" id="KW-1185">Reference proteome</keyword>
<dbReference type="SUPFAM" id="SSF52374">
    <property type="entry name" value="Nucleotidylyl transferase"/>
    <property type="match status" value="2"/>
</dbReference>
<dbReference type="SUPFAM" id="SSF47323">
    <property type="entry name" value="Anticodon-binding domain of a subclass of class I aminoacyl-tRNA synthetases"/>
    <property type="match status" value="1"/>
</dbReference>
<dbReference type="InterPro" id="IPR002302">
    <property type="entry name" value="Leu-tRNA-ligase"/>
</dbReference>
<evidence type="ECO:0000256" key="3">
    <source>
        <dbReference type="ARBA" id="ARBA00022598"/>
    </source>
</evidence>
<proteinExistence type="inferred from homology"/>
<evidence type="ECO:0000256" key="7">
    <source>
        <dbReference type="ARBA" id="ARBA00023146"/>
    </source>
</evidence>
<dbReference type="Proteomes" id="UP000831156">
    <property type="component" value="Chromosome 8"/>
</dbReference>
<evidence type="ECO:0000256" key="1">
    <source>
        <dbReference type="ARBA" id="ARBA00005594"/>
    </source>
</evidence>
<dbReference type="PANTHER" id="PTHR43740:SF2">
    <property type="entry name" value="LEUCINE--TRNA LIGASE, MITOCHONDRIAL"/>
    <property type="match status" value="1"/>
</dbReference>
<feature type="chain" id="PRO_5046445982" description="leucine--tRNA ligase" evidence="12">
    <location>
        <begin position="28"/>
        <end position="1488"/>
    </location>
</feature>
<evidence type="ECO:0000256" key="4">
    <source>
        <dbReference type="ARBA" id="ARBA00022741"/>
    </source>
</evidence>
<feature type="domain" description="Aminoacyl-tRNA synthetase class Ia" evidence="13">
    <location>
        <begin position="153"/>
        <end position="347"/>
    </location>
</feature>
<keyword evidence="5 10" id="KW-0067">ATP-binding</keyword>
<evidence type="ECO:0000256" key="9">
    <source>
        <dbReference type="ARBA" id="ARBA00047469"/>
    </source>
</evidence>
<dbReference type="InterPro" id="IPR013155">
    <property type="entry name" value="M/V/L/I-tRNA-synth_anticd-bd"/>
</dbReference>
<comment type="catalytic activity">
    <reaction evidence="9">
        <text>tRNA(Leu) + L-leucine + ATP = L-leucyl-tRNA(Leu) + AMP + diphosphate</text>
        <dbReference type="Rhea" id="RHEA:11688"/>
        <dbReference type="Rhea" id="RHEA-COMP:9613"/>
        <dbReference type="Rhea" id="RHEA-COMP:9622"/>
        <dbReference type="ChEBI" id="CHEBI:30616"/>
        <dbReference type="ChEBI" id="CHEBI:33019"/>
        <dbReference type="ChEBI" id="CHEBI:57427"/>
        <dbReference type="ChEBI" id="CHEBI:78442"/>
        <dbReference type="ChEBI" id="CHEBI:78494"/>
        <dbReference type="ChEBI" id="CHEBI:456215"/>
        <dbReference type="EC" id="6.1.1.4"/>
    </reaction>
</comment>
<evidence type="ECO:0000313" key="15">
    <source>
        <dbReference type="EMBL" id="SOV13710.1"/>
    </source>
</evidence>
<sequence length="1488" mass="179154">MLFNFVRFLIYIYLYSLCYQQLNNVSALNNNKYKNVFFFESPNVLINKRRNYKRKIYSHEEQKLGYDFINIEKKWQTIWNSKSLLDRDFEKYNKINLERKQKKEKKYKNVDKKYENVDKKYKGVDNQNDVINNYNIEINKPNNDGNHHSDNPYNYNRKKFYILDMFPYPSSEGLHVGHILCFTITDIISKFKRMNNYCVFHPIGWDSFGLPCDRLSMKKKIDPREIINKNINNFKNQLIKLGFLFNWKCEINTCDQNYYKWTQWIIIQLFLNNLSYKKSSYVNWSNELRCVISNDELRNELNLQSLQIQKIKLLQWYLKITNYANRLIKDLNLINWPIKIKNMQINWIGKKTGIFLKARIISLHKILTNNNLNYILKNKKCYHKHMINIFYNNIFNHPFFILINYILSIFTFNNYINYLNEQTNEKQNSHIKQLNNQMEIFNFINKYKFFFSYDHNDLFLFFSFFFNYYDHTKNIDKIKEQKLNLPNDNFQNEQFEVDYNILNNNNSSFFFDTKWIYFNGQNHNDMIIQMLLNNKESYYNANYFLYNFKDNIKSNDFINDHNNENVLSEKNCYVNIFLNKNEFICQNDKLIISVNHPNIRNIVNHNPFLLKFIDKMILEKDTVRLKNEELYFTGSVIYSPIINKIIPIYVSAYILDNNKNFLFLKKDMINYSKDQNTNTNTSSIYKLLKDSNYSKKKNIYNLKDWLFSRQRYWGEPFPFLYKIKDKKGTYMDNTKKDQHTDHNNNNDDHMLSHSKDINNDSNYDHQNNDKKIKIKKVINSPNNNIYIDDLPLKLPKFNKKIYEINHNNEQNVNKVSSVLSRFKKWIITKKYNMLYKRESDIMPQWAGSSWYFLRYIDSKNEKEIFNKNKINSWLPVDLYVGGSEHAVLHLLYSRFFHKFLYDLKLTKHKEPFQKLFNQGLLLNTTSFYLYTTLDNKLVSFEHINEKKINTNTTNFLNVPKNNYLMEQNKKKENINEAYSQNDCETNNLLTGQVLPEQKLACSGNQNGNIAENNDNRINDINISPNGSLLNKDIIKNNTNDFKKEKVKDILRKDETNDDISKNNELINGVDESELKEKILSKNNYTIVDNKYKKFLIDEEYVKEEKDQKYYLKKFPSIEVQPNYEKMSKSKGNTINPLDIVRTYGSDCLRLHILFLGPVDQNKKWTTKGIKGTFKFLNNLYNLFIQRSDMKNEKSNKNNNICAHVVDNMNDFVCHKDNIEKCVNKKNILSKDDEYEKEKHIKLKRKEKKKLQYIICKNCKSKNSNKKLILNFLKNKYGFTPNNKYKKVNDYLNIILKKDSHVFNKLSDKIKKIKIEDIENEKKKKVNYYIEKITNCINDIKLNTAVSFFMKFYNEIKTWDIIPLKIFIIFVKLLYPFCPHICEEFWFYYLKRYKIRKRKKICYFCNSNLLYYGRWPSLFEIKQNKMVNISIKMNNKHITFLQKDISNTDDITEEATNLIKHKIENEMKKGRKIVNIINIPNRVINFIIK</sequence>
<feature type="region of interest" description="Disordered" evidence="11">
    <location>
        <begin position="732"/>
        <end position="766"/>
    </location>
</feature>
<feature type="domain" description="Aminoacyl-tRNA synthetase class Ia" evidence="13">
    <location>
        <begin position="692"/>
        <end position="757"/>
    </location>
</feature>
<dbReference type="GO" id="GO:0016874">
    <property type="term" value="F:ligase activity"/>
    <property type="evidence" value="ECO:0007669"/>
    <property type="project" value="UniProtKB-KW"/>
</dbReference>
<evidence type="ECO:0000256" key="6">
    <source>
        <dbReference type="ARBA" id="ARBA00022917"/>
    </source>
</evidence>
<accession>A0ABY1UMI4</accession>
<name>A0ABY1UMI4_9APIC</name>
<evidence type="ECO:0000256" key="12">
    <source>
        <dbReference type="SAM" id="SignalP"/>
    </source>
</evidence>
<dbReference type="InterPro" id="IPR009080">
    <property type="entry name" value="tRNAsynth_Ia_anticodon-bd"/>
</dbReference>
<evidence type="ECO:0000313" key="16">
    <source>
        <dbReference type="Proteomes" id="UP000831156"/>
    </source>
</evidence>
<evidence type="ECO:0000259" key="13">
    <source>
        <dbReference type="Pfam" id="PF00133"/>
    </source>
</evidence>
<keyword evidence="3 10" id="KW-0436">Ligase</keyword>
<dbReference type="PANTHER" id="PTHR43740">
    <property type="entry name" value="LEUCYL-TRNA SYNTHETASE"/>
    <property type="match status" value="1"/>
</dbReference>
<dbReference type="EMBL" id="LT969431">
    <property type="protein sequence ID" value="SOV13710.1"/>
    <property type="molecule type" value="Genomic_DNA"/>
</dbReference>
<dbReference type="EC" id="6.1.1.4" evidence="2"/>
<feature type="signal peptide" evidence="12">
    <location>
        <begin position="1"/>
        <end position="27"/>
    </location>
</feature>
<comment type="similarity">
    <text evidence="1 10">Belongs to the class-I aminoacyl-tRNA synthetase family.</text>
</comment>
<evidence type="ECO:0000256" key="2">
    <source>
        <dbReference type="ARBA" id="ARBA00013164"/>
    </source>
</evidence>
<dbReference type="PRINTS" id="PR00985">
    <property type="entry name" value="TRNASYNTHLEU"/>
</dbReference>
<dbReference type="PROSITE" id="PS00178">
    <property type="entry name" value="AA_TRNA_LIGASE_I"/>
    <property type="match status" value="1"/>
</dbReference>
<feature type="domain" description="Aminoacyl-tRNA synthetase class Ia" evidence="13">
    <location>
        <begin position="1124"/>
        <end position="1161"/>
    </location>
</feature>
<dbReference type="Gene3D" id="3.40.50.620">
    <property type="entry name" value="HUPs"/>
    <property type="match status" value="3"/>
</dbReference>
<evidence type="ECO:0000256" key="10">
    <source>
        <dbReference type="RuleBase" id="RU363035"/>
    </source>
</evidence>
<evidence type="ECO:0000256" key="11">
    <source>
        <dbReference type="SAM" id="MobiDB-lite"/>
    </source>
</evidence>
<dbReference type="Pfam" id="PF00133">
    <property type="entry name" value="tRNA-synt_1"/>
    <property type="match status" value="3"/>
</dbReference>
<keyword evidence="6 10" id="KW-0648">Protein biosynthesis</keyword>
<keyword evidence="7 10" id="KW-0030">Aminoacyl-tRNA synthetase</keyword>
<evidence type="ECO:0000256" key="8">
    <source>
        <dbReference type="ARBA" id="ARBA00030520"/>
    </source>
</evidence>
<keyword evidence="12" id="KW-0732">Signal</keyword>
<dbReference type="InterPro" id="IPR014729">
    <property type="entry name" value="Rossmann-like_a/b/a_fold"/>
</dbReference>
<protein>
    <recommendedName>
        <fullName evidence="2">leucine--tRNA ligase</fullName>
        <ecNumber evidence="2">6.1.1.4</ecNumber>
    </recommendedName>
    <alternativeName>
        <fullName evidence="8">Leucyl-tRNA synthetase</fullName>
    </alternativeName>
</protein>
<keyword evidence="4 10" id="KW-0547">Nucleotide-binding</keyword>
<evidence type="ECO:0000259" key="14">
    <source>
        <dbReference type="Pfam" id="PF08264"/>
    </source>
</evidence>
<feature type="domain" description="Methionyl/Valyl/Leucyl/Isoleucyl-tRNA synthetase anticodon-binding" evidence="14">
    <location>
        <begin position="1324"/>
        <end position="1398"/>
    </location>
</feature>
<dbReference type="InterPro" id="IPR001412">
    <property type="entry name" value="aa-tRNA-synth_I_CS"/>
</dbReference>